<dbReference type="InterPro" id="IPR012347">
    <property type="entry name" value="Ferritin-like"/>
</dbReference>
<feature type="compositionally biased region" description="Gly residues" evidence="1">
    <location>
        <begin position="419"/>
        <end position="429"/>
    </location>
</feature>
<gene>
    <name evidence="3" type="ORF">SAMN05216252_10992</name>
</gene>
<name>A0A239HTQ6_9ACTN</name>
<dbReference type="RefSeq" id="WP_265737400.1">
    <property type="nucleotide sequence ID" value="NZ_FZOF01000009.1"/>
</dbReference>
<reference evidence="3 4" key="1">
    <citation type="submission" date="2017-06" db="EMBL/GenBank/DDBJ databases">
        <authorList>
            <person name="Kim H.J."/>
            <person name="Triplett B.A."/>
        </authorList>
    </citation>
    <scope>NUCLEOTIDE SEQUENCE [LARGE SCALE GENOMIC DNA]</scope>
    <source>
        <strain evidence="3 4">CGMCC 4.1858</strain>
    </source>
</reference>
<dbReference type="PROSITE" id="PS51318">
    <property type="entry name" value="TAT"/>
    <property type="match status" value="1"/>
</dbReference>
<protein>
    <submittedName>
        <fullName evidence="3">Ferritin-like</fullName>
    </submittedName>
</protein>
<evidence type="ECO:0000313" key="3">
    <source>
        <dbReference type="EMBL" id="SNS84679.1"/>
    </source>
</evidence>
<accession>A0A239HTQ6</accession>
<keyword evidence="4" id="KW-1185">Reference proteome</keyword>
<dbReference type="InterPro" id="IPR006311">
    <property type="entry name" value="TAT_signal"/>
</dbReference>
<feature type="domain" description="Iminophenyl-pyruvate dimer synthase" evidence="2">
    <location>
        <begin position="102"/>
        <end position="301"/>
    </location>
</feature>
<proteinExistence type="predicted"/>
<dbReference type="PANTHER" id="PTHR34400">
    <property type="match status" value="1"/>
</dbReference>
<dbReference type="PANTHER" id="PTHR34400:SF4">
    <property type="entry name" value="MEMBRANE PROTEIN"/>
    <property type="match status" value="1"/>
</dbReference>
<feature type="region of interest" description="Disordered" evidence="1">
    <location>
        <begin position="266"/>
        <end position="286"/>
    </location>
</feature>
<dbReference type="AlphaFoldDB" id="A0A239HTQ6"/>
<dbReference type="EMBL" id="FZOF01000009">
    <property type="protein sequence ID" value="SNS84679.1"/>
    <property type="molecule type" value="Genomic_DNA"/>
</dbReference>
<dbReference type="Pfam" id="PF12902">
    <property type="entry name" value="Ferritin-like"/>
    <property type="match status" value="1"/>
</dbReference>
<dbReference type="Proteomes" id="UP000198280">
    <property type="component" value="Unassembled WGS sequence"/>
</dbReference>
<evidence type="ECO:0000259" key="2">
    <source>
        <dbReference type="Pfam" id="PF12902"/>
    </source>
</evidence>
<dbReference type="InterPro" id="IPR026820">
    <property type="entry name" value="VioB/RebD_dom"/>
</dbReference>
<sequence length="429" mass="45004">MTEAVEDQDNGHGTAVTPPAALDRRGFVKSAALAAVSPAVLGTAAQAAPLAPSLQAAAAAAATAAAPGAVPGVAAAAVHGLVARLLAVPAPSRGADWLRQALQVAVELELATIPPYLCAWWSVRDRSDTVATLIRGIVTDEMFHMGLACNMLVAVGGRPRIAAVSPDYPCRLPGGVRSELTVHLSGLTRAYVRDVLMAIETPESPLPEPSAGPPTIGDFYNGVVTAFLDNRPELTVRGQIGQRIGPDELLPMRTLDDVVAAVEIIKEQGEGTSDSPEAPTGEATGGHRDVAHYYAFAEIYHGRTLQESDGLWEFSGPPVPFPDVRPMGVVPKGGWPHPPREAATLLRRFDTAYGELLRDLEAAWQTGDHGALNRAIRTMEQLEEPALALMEIPLGDGRHTYGPQFRPSVPAAGQPPAAAGGGTPPGRRP</sequence>
<organism evidence="3 4">
    <name type="scientific">Actinacidiphila glaucinigra</name>
    <dbReference type="NCBI Taxonomy" id="235986"/>
    <lineage>
        <taxon>Bacteria</taxon>
        <taxon>Bacillati</taxon>
        <taxon>Actinomycetota</taxon>
        <taxon>Actinomycetes</taxon>
        <taxon>Kitasatosporales</taxon>
        <taxon>Streptomycetaceae</taxon>
        <taxon>Actinacidiphila</taxon>
    </lineage>
</organism>
<evidence type="ECO:0000256" key="1">
    <source>
        <dbReference type="SAM" id="MobiDB-lite"/>
    </source>
</evidence>
<evidence type="ECO:0000313" key="4">
    <source>
        <dbReference type="Proteomes" id="UP000198280"/>
    </source>
</evidence>
<feature type="region of interest" description="Disordered" evidence="1">
    <location>
        <begin position="399"/>
        <end position="429"/>
    </location>
</feature>
<dbReference type="Gene3D" id="1.20.1260.10">
    <property type="match status" value="1"/>
</dbReference>